<dbReference type="GO" id="GO:0080188">
    <property type="term" value="P:gene silencing by siRNA-directed DNA methylation"/>
    <property type="evidence" value="ECO:0007669"/>
    <property type="project" value="InterPro"/>
</dbReference>
<dbReference type="PANTHER" id="PTHR21596">
    <property type="entry name" value="RIBONUCLEASE P SUBUNIT P38"/>
    <property type="match status" value="1"/>
</dbReference>
<dbReference type="InterPro" id="IPR045177">
    <property type="entry name" value="FDM1-5/IDN2"/>
</dbReference>
<dbReference type="EMBL" id="JAAMPC010000004">
    <property type="protein sequence ID" value="KAG2314768.1"/>
    <property type="molecule type" value="Genomic_DNA"/>
</dbReference>
<dbReference type="Proteomes" id="UP000886595">
    <property type="component" value="Unassembled WGS sequence"/>
</dbReference>
<dbReference type="AlphaFoldDB" id="A0A8X8AXX9"/>
<keyword evidence="2" id="KW-1133">Transmembrane helix</keyword>
<keyword evidence="2" id="KW-0812">Transmembrane</keyword>
<reference evidence="3 4" key="1">
    <citation type="submission" date="2020-02" db="EMBL/GenBank/DDBJ databases">
        <authorList>
            <person name="Ma Q."/>
            <person name="Huang Y."/>
            <person name="Song X."/>
            <person name="Pei D."/>
        </authorList>
    </citation>
    <scope>NUCLEOTIDE SEQUENCE [LARGE SCALE GENOMIC DNA]</scope>
    <source>
        <strain evidence="3">Sxm20200214</strain>
        <tissue evidence="3">Leaf</tissue>
    </source>
</reference>
<dbReference type="OrthoDB" id="1892195at2759"/>
<keyword evidence="2" id="KW-0472">Membrane</keyword>
<evidence type="ECO:0000313" key="3">
    <source>
        <dbReference type="EMBL" id="KAG2314768.1"/>
    </source>
</evidence>
<proteinExistence type="predicted"/>
<keyword evidence="4" id="KW-1185">Reference proteome</keyword>
<name>A0A8X8AXX9_BRACI</name>
<feature type="coiled-coil region" evidence="1">
    <location>
        <begin position="116"/>
        <end position="199"/>
    </location>
</feature>
<evidence type="ECO:0000313" key="4">
    <source>
        <dbReference type="Proteomes" id="UP000886595"/>
    </source>
</evidence>
<evidence type="ECO:0000256" key="2">
    <source>
        <dbReference type="SAM" id="Phobius"/>
    </source>
</evidence>
<feature type="transmembrane region" description="Helical" evidence="2">
    <location>
        <begin position="226"/>
        <end position="251"/>
    </location>
</feature>
<keyword evidence="1" id="KW-0175">Coiled coil</keyword>
<organism evidence="3 4">
    <name type="scientific">Brassica carinata</name>
    <name type="common">Ethiopian mustard</name>
    <name type="synonym">Abyssinian cabbage</name>
    <dbReference type="NCBI Taxonomy" id="52824"/>
    <lineage>
        <taxon>Eukaryota</taxon>
        <taxon>Viridiplantae</taxon>
        <taxon>Streptophyta</taxon>
        <taxon>Embryophyta</taxon>
        <taxon>Tracheophyta</taxon>
        <taxon>Spermatophyta</taxon>
        <taxon>Magnoliopsida</taxon>
        <taxon>eudicotyledons</taxon>
        <taxon>Gunneridae</taxon>
        <taxon>Pentapetalae</taxon>
        <taxon>rosids</taxon>
        <taxon>malvids</taxon>
        <taxon>Brassicales</taxon>
        <taxon>Brassicaceae</taxon>
        <taxon>Brassiceae</taxon>
        <taxon>Brassica</taxon>
    </lineage>
</organism>
<sequence>MLDLNLDGVDADSPESTQYEPYLWENEKQSNLRHTVLFGFFVQLNRMYTDTAQKQPTNSESNIMPCSTVPHFKYLPISAPALSSRSTNKVSIPVTSNEGSSMNSWSAFTNRSSGEKELERTRVKKLARQYEEALSEILRNEAQLDTKQSLEIEIQELKGKLQVMKHLGDDDDEAVKQKMKEIHNDQEDKKSKLEGLEKMNSALIIKERQSNDEIQAVRKKIIAIQISLLVCFWVLMHCVLAICATGLNCLLNCKLN</sequence>
<evidence type="ECO:0000256" key="1">
    <source>
        <dbReference type="SAM" id="Coils"/>
    </source>
</evidence>
<comment type="caution">
    <text evidence="3">The sequence shown here is derived from an EMBL/GenBank/DDBJ whole genome shotgun (WGS) entry which is preliminary data.</text>
</comment>
<protein>
    <submittedName>
        <fullName evidence="3">Uncharacterized protein</fullName>
    </submittedName>
</protein>
<gene>
    <name evidence="3" type="ORF">Bca52824_017890</name>
</gene>
<accession>A0A8X8AXX9</accession>
<dbReference type="PANTHER" id="PTHR21596:SF3">
    <property type="entry name" value="FACTOR OF DNA METHYLATION 1-RELATED"/>
    <property type="match status" value="1"/>
</dbReference>